<gene>
    <name evidence="2" type="ORF">V6575_10155</name>
</gene>
<dbReference type="Proteomes" id="UP001385499">
    <property type="component" value="Unassembled WGS sequence"/>
</dbReference>
<reference evidence="2 3" key="1">
    <citation type="submission" date="2024-02" db="EMBL/GenBank/DDBJ databases">
        <title>Roseibium algae sp. nov., isolated from marine alga (Grateloupia sp.), showing potential in myo-inositol conversion.</title>
        <authorList>
            <person name="Wang Y."/>
        </authorList>
    </citation>
    <scope>NUCLEOTIDE SEQUENCE [LARGE SCALE GENOMIC DNA]</scope>
    <source>
        <strain evidence="2 3">H3510</strain>
    </source>
</reference>
<organism evidence="2 3">
    <name type="scientific">Roseibium algae</name>
    <dbReference type="NCBI Taxonomy" id="3123038"/>
    <lineage>
        <taxon>Bacteria</taxon>
        <taxon>Pseudomonadati</taxon>
        <taxon>Pseudomonadota</taxon>
        <taxon>Alphaproteobacteria</taxon>
        <taxon>Hyphomicrobiales</taxon>
        <taxon>Stappiaceae</taxon>
        <taxon>Roseibium</taxon>
    </lineage>
</organism>
<comment type="caution">
    <text evidence="2">The sequence shown here is derived from an EMBL/GenBank/DDBJ whole genome shotgun (WGS) entry which is preliminary data.</text>
</comment>
<sequence>MQDTKTPRGYPIPDPANDISVDFPRIASALGLVDNDIANLLSSVSQRALSDHQHLISEIEGLSDVLANLANSSGNHTHALGDLSDVDVTSAQTNMVLAFIGGVWTAAVMNAANLAVSQGGGITANNVQDALVHLHSSKATQADIDNTLAGVIGAAPTTLDTLNELAAALGDDPNFATTVASQIAAVSASASAKLARTGGTLTGNVRFNDNVKANFGNSDDFRVFHNGSHAYLDNYTGNIYLRNRVHAAEFHFQGEDSGGTLRTIVTLQDGYYLRAYCSGVERLRTTTAGVTVYGDMNSTSDKRLKEDFQPIENALDKLLQLNGLTFMRKGHDKRSIGLIAQEVEAQFPEAVSEDQDGNKLLAIANLMGPVVEAIRELNEVIEAQGAEIKALQAAN</sequence>
<dbReference type="RefSeq" id="WP_340274197.1">
    <property type="nucleotide sequence ID" value="NZ_JBAKIA010000005.1"/>
</dbReference>
<evidence type="ECO:0000259" key="1">
    <source>
        <dbReference type="PROSITE" id="PS51688"/>
    </source>
</evidence>
<feature type="domain" description="Peptidase S74" evidence="1">
    <location>
        <begin position="300"/>
        <end position="388"/>
    </location>
</feature>
<accession>A0ABU8TL41</accession>
<dbReference type="EMBL" id="JBAKIA010000005">
    <property type="protein sequence ID" value="MEJ8474451.1"/>
    <property type="molecule type" value="Genomic_DNA"/>
</dbReference>
<dbReference type="PROSITE" id="PS51688">
    <property type="entry name" value="ICA"/>
    <property type="match status" value="1"/>
</dbReference>
<dbReference type="Pfam" id="PF13884">
    <property type="entry name" value="Peptidase_S74"/>
    <property type="match status" value="1"/>
</dbReference>
<protein>
    <submittedName>
        <fullName evidence="2">Tail fiber domain-containing protein</fullName>
    </submittedName>
</protein>
<evidence type="ECO:0000313" key="2">
    <source>
        <dbReference type="EMBL" id="MEJ8474451.1"/>
    </source>
</evidence>
<evidence type="ECO:0000313" key="3">
    <source>
        <dbReference type="Proteomes" id="UP001385499"/>
    </source>
</evidence>
<keyword evidence="3" id="KW-1185">Reference proteome</keyword>
<proteinExistence type="predicted"/>
<dbReference type="InterPro" id="IPR030392">
    <property type="entry name" value="S74_ICA"/>
</dbReference>
<name>A0ABU8TL41_9HYPH</name>